<dbReference type="PANTHER" id="PTHR48020:SF24">
    <property type="entry name" value="INOSITOL TRANSPORTER 4"/>
    <property type="match status" value="1"/>
</dbReference>
<evidence type="ECO:0000256" key="1">
    <source>
        <dbReference type="ARBA" id="ARBA00004141"/>
    </source>
</evidence>
<gene>
    <name evidence="9" type="ORF">FSB_LOCUS24685</name>
</gene>
<sequence length="162" mass="17487">MKLILATPFGGKSRVASGLRWGRVAVVLFGLHSITYICGMKTAPAIVNVEILSFAYRGVGESLSAIATSMATLVVSLMFSPIQNSLGSSSIFFLNAGFALFGVILLYFILPETNGVRLERMDNGIQLAIIDNVMPEEHPQNEDMGLQEGPQNEDPELPMLLG</sequence>
<dbReference type="GO" id="GO:0005366">
    <property type="term" value="F:myo-inositol:proton symporter activity"/>
    <property type="evidence" value="ECO:0007669"/>
    <property type="project" value="TreeGrafter"/>
</dbReference>
<comment type="subcellular location">
    <subcellularLocation>
        <location evidence="1">Membrane</location>
        <topology evidence="1">Multi-pass membrane protein</topology>
    </subcellularLocation>
</comment>
<dbReference type="InterPro" id="IPR036259">
    <property type="entry name" value="MFS_trans_sf"/>
</dbReference>
<dbReference type="GO" id="GO:0016020">
    <property type="term" value="C:membrane"/>
    <property type="evidence" value="ECO:0007669"/>
    <property type="project" value="UniProtKB-SubCell"/>
</dbReference>
<feature type="transmembrane region" description="Helical" evidence="7">
    <location>
        <begin position="59"/>
        <end position="79"/>
    </location>
</feature>
<evidence type="ECO:0000313" key="9">
    <source>
        <dbReference type="EMBL" id="SPC96803.1"/>
    </source>
</evidence>
<protein>
    <recommendedName>
        <fullName evidence="8">Major facilitator superfamily (MFS) profile domain-containing protein</fullName>
    </recommendedName>
</protein>
<dbReference type="PROSITE" id="PS50850">
    <property type="entry name" value="MFS"/>
    <property type="match status" value="1"/>
</dbReference>
<evidence type="ECO:0000256" key="4">
    <source>
        <dbReference type="ARBA" id="ARBA00022989"/>
    </source>
</evidence>
<evidence type="ECO:0000256" key="7">
    <source>
        <dbReference type="SAM" id="Phobius"/>
    </source>
</evidence>
<dbReference type="EMBL" id="OIVN01001703">
    <property type="protein sequence ID" value="SPC96803.1"/>
    <property type="molecule type" value="Genomic_DNA"/>
</dbReference>
<dbReference type="Gene3D" id="1.20.1250.20">
    <property type="entry name" value="MFS general substrate transporter like domains"/>
    <property type="match status" value="1"/>
</dbReference>
<name>A0A2N9GB94_FAGSY</name>
<dbReference type="SUPFAM" id="SSF103473">
    <property type="entry name" value="MFS general substrate transporter"/>
    <property type="match status" value="1"/>
</dbReference>
<accession>A0A2N9GB94</accession>
<keyword evidence="3 7" id="KW-0812">Transmembrane</keyword>
<reference evidence="9" key="1">
    <citation type="submission" date="2018-02" db="EMBL/GenBank/DDBJ databases">
        <authorList>
            <person name="Cohen D.B."/>
            <person name="Kent A.D."/>
        </authorList>
    </citation>
    <scope>NUCLEOTIDE SEQUENCE</scope>
</reference>
<organism evidence="9">
    <name type="scientific">Fagus sylvatica</name>
    <name type="common">Beechnut</name>
    <dbReference type="NCBI Taxonomy" id="28930"/>
    <lineage>
        <taxon>Eukaryota</taxon>
        <taxon>Viridiplantae</taxon>
        <taxon>Streptophyta</taxon>
        <taxon>Embryophyta</taxon>
        <taxon>Tracheophyta</taxon>
        <taxon>Spermatophyta</taxon>
        <taxon>Magnoliopsida</taxon>
        <taxon>eudicotyledons</taxon>
        <taxon>Gunneridae</taxon>
        <taxon>Pentapetalae</taxon>
        <taxon>rosids</taxon>
        <taxon>fabids</taxon>
        <taxon>Fagales</taxon>
        <taxon>Fagaceae</taxon>
        <taxon>Fagus</taxon>
    </lineage>
</organism>
<proteinExistence type="predicted"/>
<keyword evidence="2" id="KW-0813">Transport</keyword>
<dbReference type="InterPro" id="IPR050814">
    <property type="entry name" value="Myo-inositol_Transporter"/>
</dbReference>
<keyword evidence="5 7" id="KW-0472">Membrane</keyword>
<dbReference type="PANTHER" id="PTHR48020">
    <property type="entry name" value="PROTON MYO-INOSITOL COTRANSPORTER"/>
    <property type="match status" value="1"/>
</dbReference>
<keyword evidence="4 7" id="KW-1133">Transmembrane helix</keyword>
<feature type="domain" description="Major facilitator superfamily (MFS) profile" evidence="8">
    <location>
        <begin position="1"/>
        <end position="114"/>
    </location>
</feature>
<dbReference type="AlphaFoldDB" id="A0A2N9GB94"/>
<evidence type="ECO:0000256" key="2">
    <source>
        <dbReference type="ARBA" id="ARBA00022448"/>
    </source>
</evidence>
<dbReference type="InterPro" id="IPR020846">
    <property type="entry name" value="MFS_dom"/>
</dbReference>
<feature type="transmembrane region" description="Helical" evidence="7">
    <location>
        <begin position="20"/>
        <end position="38"/>
    </location>
</feature>
<evidence type="ECO:0000256" key="6">
    <source>
        <dbReference type="SAM" id="MobiDB-lite"/>
    </source>
</evidence>
<evidence type="ECO:0000256" key="3">
    <source>
        <dbReference type="ARBA" id="ARBA00022692"/>
    </source>
</evidence>
<feature type="region of interest" description="Disordered" evidence="6">
    <location>
        <begin position="138"/>
        <end position="162"/>
    </location>
</feature>
<evidence type="ECO:0000256" key="5">
    <source>
        <dbReference type="ARBA" id="ARBA00023136"/>
    </source>
</evidence>
<dbReference type="InterPro" id="IPR005828">
    <property type="entry name" value="MFS_sugar_transport-like"/>
</dbReference>
<feature type="transmembrane region" description="Helical" evidence="7">
    <location>
        <begin position="91"/>
        <end position="110"/>
    </location>
</feature>
<dbReference type="Pfam" id="PF00083">
    <property type="entry name" value="Sugar_tr"/>
    <property type="match status" value="1"/>
</dbReference>
<evidence type="ECO:0000259" key="8">
    <source>
        <dbReference type="PROSITE" id="PS50850"/>
    </source>
</evidence>